<gene>
    <name evidence="2" type="ORF">PR048_017483</name>
</gene>
<evidence type="ECO:0000256" key="1">
    <source>
        <dbReference type="SAM" id="MobiDB-lite"/>
    </source>
</evidence>
<keyword evidence="3" id="KW-1185">Reference proteome</keyword>
<comment type="caution">
    <text evidence="2">The sequence shown here is derived from an EMBL/GenBank/DDBJ whole genome shotgun (WGS) entry which is preliminary data.</text>
</comment>
<feature type="region of interest" description="Disordered" evidence="1">
    <location>
        <begin position="1"/>
        <end position="83"/>
    </location>
</feature>
<evidence type="ECO:0000313" key="2">
    <source>
        <dbReference type="EMBL" id="KAJ8881010.1"/>
    </source>
</evidence>
<dbReference type="Proteomes" id="UP001159363">
    <property type="component" value="Chromosome 5"/>
</dbReference>
<feature type="compositionally biased region" description="Pro residues" evidence="1">
    <location>
        <begin position="67"/>
        <end position="76"/>
    </location>
</feature>
<feature type="compositionally biased region" description="Polar residues" evidence="1">
    <location>
        <begin position="7"/>
        <end position="17"/>
    </location>
</feature>
<accession>A0ABQ9H9M6</accession>
<reference evidence="2 3" key="1">
    <citation type="submission" date="2023-02" db="EMBL/GenBank/DDBJ databases">
        <title>LHISI_Scaffold_Assembly.</title>
        <authorList>
            <person name="Stuart O.P."/>
            <person name="Cleave R."/>
            <person name="Magrath M.J.L."/>
            <person name="Mikheyev A.S."/>
        </authorList>
    </citation>
    <scope>NUCLEOTIDE SEQUENCE [LARGE SCALE GENOMIC DNA]</scope>
    <source>
        <strain evidence="2">Daus_M_001</strain>
        <tissue evidence="2">Leg muscle</tissue>
    </source>
</reference>
<protein>
    <submittedName>
        <fullName evidence="2">Uncharacterized protein</fullName>
    </submittedName>
</protein>
<dbReference type="EMBL" id="JARBHB010000006">
    <property type="protein sequence ID" value="KAJ8881010.1"/>
    <property type="molecule type" value="Genomic_DNA"/>
</dbReference>
<sequence length="580" mass="64280">MRPVLTPTGSGPDNPTAQKIPRAQAVAPALSRTWLRLPKRKREAERLTKNQSQVAVRRAGESASTRPPNPPPPPHQLVPSSSNCSLSQGEVARHWWSSQVLAVRLLAPTKANRVQSPAGSLLDFRKWKSRRKMPLAGGFSRVFSVSPDLAFRRCSILTSFNLVGSQDLVVKSLLKSLNLTFSMVDVVQSSVVSPLDCSPLLFCTTTPPSGGSSLGSSSSSIPTNPNARFWERASCLIGYYELRKVRYWLGCRWAISRNKVTRLQDLPNLQITLCYWGRGDGAISTLASTTANRVQSPAASLLDFRKWESGFVGKLSFPRPLHYGAAPYSLQSPSSVLKTSLLRAAQISPLTHSLTLHYCEKWTRVKKTCHSTVQMAWSLWCDGRLSQLVAFPGTYGGLESRGCRARQSVADTVQSPATAPMIFNPRFRFAPARPRCDTRVRNLLKEDAAVQHIDVLSAAGKDETRCQPCAVLHRQLLYFNLKLLGGRKTQKHGRQGKERRKRRELCVSQEAELVSFVVLAAVGNFSVCFIRHRLAGIGTFRRFTDSQARVATRALASDQDEPYSNPSGVTPHFLTWKSCR</sequence>
<evidence type="ECO:0000313" key="3">
    <source>
        <dbReference type="Proteomes" id="UP001159363"/>
    </source>
</evidence>
<name>A0ABQ9H9M6_9NEOP</name>
<proteinExistence type="predicted"/>
<organism evidence="2 3">
    <name type="scientific">Dryococelus australis</name>
    <dbReference type="NCBI Taxonomy" id="614101"/>
    <lineage>
        <taxon>Eukaryota</taxon>
        <taxon>Metazoa</taxon>
        <taxon>Ecdysozoa</taxon>
        <taxon>Arthropoda</taxon>
        <taxon>Hexapoda</taxon>
        <taxon>Insecta</taxon>
        <taxon>Pterygota</taxon>
        <taxon>Neoptera</taxon>
        <taxon>Polyneoptera</taxon>
        <taxon>Phasmatodea</taxon>
        <taxon>Verophasmatodea</taxon>
        <taxon>Anareolatae</taxon>
        <taxon>Phasmatidae</taxon>
        <taxon>Eurycanthinae</taxon>
        <taxon>Dryococelus</taxon>
    </lineage>
</organism>